<reference evidence="2 3" key="1">
    <citation type="submission" date="2016-11" db="EMBL/GenBank/DDBJ databases">
        <title>Paenibacillus species isolates.</title>
        <authorList>
            <person name="Beno S.M."/>
        </authorList>
    </citation>
    <scope>NUCLEOTIDE SEQUENCE [LARGE SCALE GENOMIC DNA]</scope>
    <source>
        <strain evidence="2 3">FSL R5-0378</strain>
    </source>
</reference>
<dbReference type="Proteomes" id="UP000187172">
    <property type="component" value="Unassembled WGS sequence"/>
</dbReference>
<keyword evidence="3" id="KW-1185">Reference proteome</keyword>
<name>A0A1R1E564_9BACL</name>
<organism evidence="2 3">
    <name type="scientific">Paenibacillus rhizosphaerae</name>
    <dbReference type="NCBI Taxonomy" id="297318"/>
    <lineage>
        <taxon>Bacteria</taxon>
        <taxon>Bacillati</taxon>
        <taxon>Bacillota</taxon>
        <taxon>Bacilli</taxon>
        <taxon>Bacillales</taxon>
        <taxon>Paenibacillaceae</taxon>
        <taxon>Paenibacillus</taxon>
    </lineage>
</organism>
<gene>
    <name evidence="2" type="ORF">BK138_32540</name>
</gene>
<sequence length="74" mass="8405">MIWMKVAGITVVVVIIVSFEWVRLDNVRVRERVVLASIAGLSWISALVAVLFPEMPGPIRWVEWLYRPLSGLLS</sequence>
<dbReference type="STRING" id="297318.BK138_32540"/>
<evidence type="ECO:0000313" key="2">
    <source>
        <dbReference type="EMBL" id="OMF46949.1"/>
    </source>
</evidence>
<dbReference type="EMBL" id="MRTP01000019">
    <property type="protein sequence ID" value="OMF46949.1"/>
    <property type="molecule type" value="Genomic_DNA"/>
</dbReference>
<protein>
    <recommendedName>
        <fullName evidence="4">Histidine kinase N-terminal 7TM region domain-containing protein</fullName>
    </recommendedName>
</protein>
<dbReference type="RefSeq" id="WP_076176491.1">
    <property type="nucleotide sequence ID" value="NZ_MRTP01000019.1"/>
</dbReference>
<proteinExistence type="predicted"/>
<evidence type="ECO:0008006" key="4">
    <source>
        <dbReference type="Google" id="ProtNLM"/>
    </source>
</evidence>
<feature type="transmembrane region" description="Helical" evidence="1">
    <location>
        <begin position="34"/>
        <end position="52"/>
    </location>
</feature>
<dbReference type="AlphaFoldDB" id="A0A1R1E564"/>
<evidence type="ECO:0000313" key="3">
    <source>
        <dbReference type="Proteomes" id="UP000187172"/>
    </source>
</evidence>
<keyword evidence="1" id="KW-0472">Membrane</keyword>
<keyword evidence="1" id="KW-1133">Transmembrane helix</keyword>
<evidence type="ECO:0000256" key="1">
    <source>
        <dbReference type="SAM" id="Phobius"/>
    </source>
</evidence>
<keyword evidence="1" id="KW-0812">Transmembrane</keyword>
<comment type="caution">
    <text evidence="2">The sequence shown here is derived from an EMBL/GenBank/DDBJ whole genome shotgun (WGS) entry which is preliminary data.</text>
</comment>
<accession>A0A1R1E564</accession>